<dbReference type="Proteomes" id="UP000245207">
    <property type="component" value="Unassembled WGS sequence"/>
</dbReference>
<keyword evidence="2" id="KW-0472">Membrane</keyword>
<feature type="compositionally biased region" description="Basic and acidic residues" evidence="1">
    <location>
        <begin position="117"/>
        <end position="127"/>
    </location>
</feature>
<dbReference type="EMBL" id="PKPP01008167">
    <property type="protein sequence ID" value="PWA51420.1"/>
    <property type="molecule type" value="Genomic_DNA"/>
</dbReference>
<protein>
    <recommendedName>
        <fullName evidence="5">Transmembrane protein</fullName>
    </recommendedName>
</protein>
<dbReference type="PANTHER" id="PTHR36735:SF1">
    <property type="entry name" value="TRANSMEMBRANE PROTEIN"/>
    <property type="match status" value="1"/>
</dbReference>
<keyword evidence="2" id="KW-0812">Transmembrane</keyword>
<dbReference type="OrthoDB" id="1930702at2759"/>
<gene>
    <name evidence="3" type="ORF">CTI12_AA466450</name>
</gene>
<feature type="compositionally biased region" description="Basic residues" evidence="1">
    <location>
        <begin position="128"/>
        <end position="139"/>
    </location>
</feature>
<reference evidence="3 4" key="1">
    <citation type="journal article" date="2018" name="Mol. Plant">
        <title>The genome of Artemisia annua provides insight into the evolution of Asteraceae family and artemisinin biosynthesis.</title>
        <authorList>
            <person name="Shen Q."/>
            <person name="Zhang L."/>
            <person name="Liao Z."/>
            <person name="Wang S."/>
            <person name="Yan T."/>
            <person name="Shi P."/>
            <person name="Liu M."/>
            <person name="Fu X."/>
            <person name="Pan Q."/>
            <person name="Wang Y."/>
            <person name="Lv Z."/>
            <person name="Lu X."/>
            <person name="Zhang F."/>
            <person name="Jiang W."/>
            <person name="Ma Y."/>
            <person name="Chen M."/>
            <person name="Hao X."/>
            <person name="Li L."/>
            <person name="Tang Y."/>
            <person name="Lv G."/>
            <person name="Zhou Y."/>
            <person name="Sun X."/>
            <person name="Brodelius P.E."/>
            <person name="Rose J.K.C."/>
            <person name="Tang K."/>
        </authorList>
    </citation>
    <scope>NUCLEOTIDE SEQUENCE [LARGE SCALE GENOMIC DNA]</scope>
    <source>
        <strain evidence="4">cv. Huhao1</strain>
        <tissue evidence="3">Leaf</tissue>
    </source>
</reference>
<feature type="region of interest" description="Disordered" evidence="1">
    <location>
        <begin position="117"/>
        <end position="155"/>
    </location>
</feature>
<name>A0A2U1LR00_ARTAN</name>
<sequence length="155" mass="16891">MVVMLTTALTSLPTLPLLKHNPIKPSIIKSPIRTNHIRHPSRATVIYPIRATQNDVFIISEANTSDQVVGAAADNGDGISVVISVLLTIAFVGLSVLTIGVIYIAVTDYLTKREKEKFEKEEAEKAKKGGKKKRVRARAGPKGFGQKINDDDDDL</sequence>
<evidence type="ECO:0000256" key="2">
    <source>
        <dbReference type="SAM" id="Phobius"/>
    </source>
</evidence>
<keyword evidence="2" id="KW-1133">Transmembrane helix</keyword>
<dbReference type="STRING" id="35608.A0A2U1LR00"/>
<accession>A0A2U1LR00</accession>
<keyword evidence="4" id="KW-1185">Reference proteome</keyword>
<dbReference type="AlphaFoldDB" id="A0A2U1LR00"/>
<comment type="caution">
    <text evidence="3">The sequence shown here is derived from an EMBL/GenBank/DDBJ whole genome shotgun (WGS) entry which is preliminary data.</text>
</comment>
<organism evidence="3 4">
    <name type="scientific">Artemisia annua</name>
    <name type="common">Sweet wormwood</name>
    <dbReference type="NCBI Taxonomy" id="35608"/>
    <lineage>
        <taxon>Eukaryota</taxon>
        <taxon>Viridiplantae</taxon>
        <taxon>Streptophyta</taxon>
        <taxon>Embryophyta</taxon>
        <taxon>Tracheophyta</taxon>
        <taxon>Spermatophyta</taxon>
        <taxon>Magnoliopsida</taxon>
        <taxon>eudicotyledons</taxon>
        <taxon>Gunneridae</taxon>
        <taxon>Pentapetalae</taxon>
        <taxon>asterids</taxon>
        <taxon>campanulids</taxon>
        <taxon>Asterales</taxon>
        <taxon>Asteraceae</taxon>
        <taxon>Asteroideae</taxon>
        <taxon>Anthemideae</taxon>
        <taxon>Artemisiinae</taxon>
        <taxon>Artemisia</taxon>
    </lineage>
</organism>
<proteinExistence type="predicted"/>
<evidence type="ECO:0008006" key="5">
    <source>
        <dbReference type="Google" id="ProtNLM"/>
    </source>
</evidence>
<evidence type="ECO:0000313" key="4">
    <source>
        <dbReference type="Proteomes" id="UP000245207"/>
    </source>
</evidence>
<dbReference type="GO" id="GO:0009535">
    <property type="term" value="C:chloroplast thylakoid membrane"/>
    <property type="evidence" value="ECO:0007669"/>
    <property type="project" value="TreeGrafter"/>
</dbReference>
<dbReference type="PANTHER" id="PTHR36735">
    <property type="entry name" value="TRANSMEMBRANE PROTEIN"/>
    <property type="match status" value="1"/>
</dbReference>
<feature type="transmembrane region" description="Helical" evidence="2">
    <location>
        <begin position="79"/>
        <end position="106"/>
    </location>
</feature>
<evidence type="ECO:0000256" key="1">
    <source>
        <dbReference type="SAM" id="MobiDB-lite"/>
    </source>
</evidence>
<evidence type="ECO:0000313" key="3">
    <source>
        <dbReference type="EMBL" id="PWA51420.1"/>
    </source>
</evidence>